<proteinExistence type="inferred from homology"/>
<dbReference type="Proteomes" id="UP000887563">
    <property type="component" value="Unplaced"/>
</dbReference>
<dbReference type="Pfam" id="PF00266">
    <property type="entry name" value="Aminotran_5"/>
    <property type="match status" value="1"/>
</dbReference>
<accession>A0A914NRB5</accession>
<evidence type="ECO:0000259" key="3">
    <source>
        <dbReference type="Pfam" id="PF00266"/>
    </source>
</evidence>
<dbReference type="PANTHER" id="PTHR11601:SF34">
    <property type="entry name" value="CYSTEINE DESULFURASE"/>
    <property type="match status" value="1"/>
</dbReference>
<dbReference type="GO" id="GO:0005739">
    <property type="term" value="C:mitochondrion"/>
    <property type="evidence" value="ECO:0007669"/>
    <property type="project" value="TreeGrafter"/>
</dbReference>
<dbReference type="GO" id="GO:0005634">
    <property type="term" value="C:nucleus"/>
    <property type="evidence" value="ECO:0007669"/>
    <property type="project" value="TreeGrafter"/>
</dbReference>
<comment type="cofactor">
    <cofactor evidence="1">
        <name>pyridoxal 5'-phosphate</name>
        <dbReference type="ChEBI" id="CHEBI:597326"/>
    </cofactor>
</comment>
<name>A0A914NRB5_MELIC</name>
<dbReference type="AlphaFoldDB" id="A0A914NRB5"/>
<keyword evidence="4" id="KW-1185">Reference proteome</keyword>
<sequence>MFRRNFRNVAVQLGKISQATVSSNAAESSRSERMEKLQNGIVEAFVSSDVNVRPIYLDVQATTPTDPRVVDAMLPYQLNDFGNPHSRTHAYGWETGSTHSFFFINFSLYFTEKAVDIARKQVADLIGADQREIIFTSGATESNNIAIKGVANFYRVAGKTHVITAQTEHKCVLDSCRFLESVGHEVTYIPVKSNGVIDLEVLEEAIRPQTSLVSIMAVNNEIGVRQPL</sequence>
<reference evidence="5" key="1">
    <citation type="submission" date="2022-11" db="UniProtKB">
        <authorList>
            <consortium name="WormBaseParasite"/>
        </authorList>
    </citation>
    <scope>IDENTIFICATION</scope>
</reference>
<feature type="domain" description="Aminotransferase class V" evidence="3">
    <location>
        <begin position="55"/>
        <end position="228"/>
    </location>
</feature>
<dbReference type="InterPro" id="IPR015421">
    <property type="entry name" value="PyrdxlP-dep_Trfase_major"/>
</dbReference>
<dbReference type="GO" id="GO:0031071">
    <property type="term" value="F:cysteine desulfurase activity"/>
    <property type="evidence" value="ECO:0007669"/>
    <property type="project" value="TreeGrafter"/>
</dbReference>
<dbReference type="PANTHER" id="PTHR11601">
    <property type="entry name" value="CYSTEINE DESULFURYLASE FAMILY MEMBER"/>
    <property type="match status" value="1"/>
</dbReference>
<evidence type="ECO:0000313" key="4">
    <source>
        <dbReference type="Proteomes" id="UP000887563"/>
    </source>
</evidence>
<dbReference type="SUPFAM" id="SSF53383">
    <property type="entry name" value="PLP-dependent transferases"/>
    <property type="match status" value="1"/>
</dbReference>
<evidence type="ECO:0000313" key="5">
    <source>
        <dbReference type="WBParaSite" id="Minc3s06989g40589"/>
    </source>
</evidence>
<dbReference type="InterPro" id="IPR015424">
    <property type="entry name" value="PyrdxlP-dep_Trfase"/>
</dbReference>
<dbReference type="InterPro" id="IPR000192">
    <property type="entry name" value="Aminotrans_V_dom"/>
</dbReference>
<dbReference type="WBParaSite" id="Minc3s06989g40589">
    <property type="protein sequence ID" value="Minc3s06989g40589"/>
    <property type="gene ID" value="Minc3s06989g40589"/>
</dbReference>
<comment type="similarity">
    <text evidence="2">Belongs to the class-V pyridoxal-phosphate-dependent aminotransferase family. NifS/IscS subfamily.</text>
</comment>
<organism evidence="4 5">
    <name type="scientific">Meloidogyne incognita</name>
    <name type="common">Southern root-knot nematode worm</name>
    <name type="synonym">Oxyuris incognita</name>
    <dbReference type="NCBI Taxonomy" id="6306"/>
    <lineage>
        <taxon>Eukaryota</taxon>
        <taxon>Metazoa</taxon>
        <taxon>Ecdysozoa</taxon>
        <taxon>Nematoda</taxon>
        <taxon>Chromadorea</taxon>
        <taxon>Rhabditida</taxon>
        <taxon>Tylenchina</taxon>
        <taxon>Tylenchomorpha</taxon>
        <taxon>Tylenchoidea</taxon>
        <taxon>Meloidogynidae</taxon>
        <taxon>Meloidogyninae</taxon>
        <taxon>Meloidogyne</taxon>
        <taxon>Meloidogyne incognita group</taxon>
    </lineage>
</organism>
<protein>
    <submittedName>
        <fullName evidence="5">Aminotransferase class V domain-containing protein</fullName>
    </submittedName>
</protein>
<dbReference type="GO" id="GO:0005829">
    <property type="term" value="C:cytosol"/>
    <property type="evidence" value="ECO:0007669"/>
    <property type="project" value="TreeGrafter"/>
</dbReference>
<dbReference type="Gene3D" id="3.40.640.10">
    <property type="entry name" value="Type I PLP-dependent aspartate aminotransferase-like (Major domain)"/>
    <property type="match status" value="1"/>
</dbReference>
<evidence type="ECO:0000256" key="1">
    <source>
        <dbReference type="ARBA" id="ARBA00001933"/>
    </source>
</evidence>
<dbReference type="GO" id="GO:0016226">
    <property type="term" value="P:iron-sulfur cluster assembly"/>
    <property type="evidence" value="ECO:0007669"/>
    <property type="project" value="TreeGrafter"/>
</dbReference>
<evidence type="ECO:0000256" key="2">
    <source>
        <dbReference type="ARBA" id="ARBA00006490"/>
    </source>
</evidence>